<dbReference type="InterPro" id="IPR036397">
    <property type="entry name" value="RNaseH_sf"/>
</dbReference>
<dbReference type="InterPro" id="IPR047021">
    <property type="entry name" value="REXO1/3/4-like"/>
</dbReference>
<comment type="similarity">
    <text evidence="2">Belongs to the REXO4 family.</text>
</comment>
<feature type="compositionally biased region" description="Polar residues" evidence="10">
    <location>
        <begin position="141"/>
        <end position="150"/>
    </location>
</feature>
<evidence type="ECO:0000256" key="3">
    <source>
        <dbReference type="ARBA" id="ARBA00016937"/>
    </source>
</evidence>
<dbReference type="GO" id="GO:0008408">
    <property type="term" value="F:3'-5' exonuclease activity"/>
    <property type="evidence" value="ECO:0007669"/>
    <property type="project" value="InterPro"/>
</dbReference>
<evidence type="ECO:0000313" key="13">
    <source>
        <dbReference type="Proteomes" id="UP001066276"/>
    </source>
</evidence>
<dbReference type="Pfam" id="PF00929">
    <property type="entry name" value="RNase_T"/>
    <property type="match status" value="1"/>
</dbReference>
<evidence type="ECO:0000256" key="10">
    <source>
        <dbReference type="SAM" id="MobiDB-lite"/>
    </source>
</evidence>
<dbReference type="GO" id="GO:0005730">
    <property type="term" value="C:nucleolus"/>
    <property type="evidence" value="ECO:0007669"/>
    <property type="project" value="UniProtKB-ARBA"/>
</dbReference>
<comment type="caution">
    <text evidence="12">The sequence shown here is derived from an EMBL/GenBank/DDBJ whole genome shotgun (WGS) entry which is preliminary data.</text>
</comment>
<keyword evidence="6" id="KW-0269">Exonuclease</keyword>
<dbReference type="CDD" id="cd06144">
    <property type="entry name" value="REX4_like"/>
    <property type="match status" value="1"/>
</dbReference>
<keyword evidence="13" id="KW-1185">Reference proteome</keyword>
<dbReference type="InterPro" id="IPR013520">
    <property type="entry name" value="Ribonucl_H"/>
</dbReference>
<feature type="region of interest" description="Disordered" evidence="10">
    <location>
        <begin position="38"/>
        <end position="88"/>
    </location>
</feature>
<dbReference type="EMBL" id="JANPWB010000010">
    <property type="protein sequence ID" value="KAJ1146452.1"/>
    <property type="molecule type" value="Genomic_DNA"/>
</dbReference>
<feature type="compositionally biased region" description="Basic residues" evidence="10">
    <location>
        <begin position="55"/>
        <end position="69"/>
    </location>
</feature>
<evidence type="ECO:0000256" key="2">
    <source>
        <dbReference type="ARBA" id="ARBA00010489"/>
    </source>
</evidence>
<evidence type="ECO:0000259" key="11">
    <source>
        <dbReference type="SMART" id="SM00479"/>
    </source>
</evidence>
<feature type="compositionally biased region" description="Basic residues" evidence="10">
    <location>
        <begin position="124"/>
        <end position="134"/>
    </location>
</feature>
<dbReference type="GO" id="GO:0003676">
    <property type="term" value="F:nucleic acid binding"/>
    <property type="evidence" value="ECO:0007669"/>
    <property type="project" value="InterPro"/>
</dbReference>
<feature type="compositionally biased region" description="Basic and acidic residues" evidence="10">
    <location>
        <begin position="151"/>
        <end position="160"/>
    </location>
</feature>
<evidence type="ECO:0000256" key="4">
    <source>
        <dbReference type="ARBA" id="ARBA00022722"/>
    </source>
</evidence>
<dbReference type="GO" id="GO:0006364">
    <property type="term" value="P:rRNA processing"/>
    <property type="evidence" value="ECO:0007669"/>
    <property type="project" value="InterPro"/>
</dbReference>
<evidence type="ECO:0000313" key="12">
    <source>
        <dbReference type="EMBL" id="KAJ1146452.1"/>
    </source>
</evidence>
<comment type="subcellular location">
    <subcellularLocation>
        <location evidence="1">Nucleus</location>
    </subcellularLocation>
</comment>
<evidence type="ECO:0000256" key="9">
    <source>
        <dbReference type="ARBA" id="ARBA00082963"/>
    </source>
</evidence>
<dbReference type="InterPro" id="IPR037431">
    <property type="entry name" value="REX4_DEDDh_dom"/>
</dbReference>
<dbReference type="SUPFAM" id="SSF53098">
    <property type="entry name" value="Ribonuclease H-like"/>
    <property type="match status" value="1"/>
</dbReference>
<feature type="compositionally biased region" description="Low complexity" evidence="10">
    <location>
        <begin position="38"/>
        <end position="49"/>
    </location>
</feature>
<feature type="compositionally biased region" description="Basic and acidic residues" evidence="10">
    <location>
        <begin position="167"/>
        <end position="188"/>
    </location>
</feature>
<dbReference type="Proteomes" id="UP001066276">
    <property type="component" value="Chromosome 6"/>
</dbReference>
<evidence type="ECO:0000256" key="6">
    <source>
        <dbReference type="ARBA" id="ARBA00022839"/>
    </source>
</evidence>
<feature type="region of interest" description="Disordered" evidence="10">
    <location>
        <begin position="107"/>
        <end position="219"/>
    </location>
</feature>
<dbReference type="PANTHER" id="PTHR12801:SF158">
    <property type="entry name" value="RNA EXONUCLEASE 4"/>
    <property type="match status" value="1"/>
</dbReference>
<feature type="region of interest" description="Disordered" evidence="10">
    <location>
        <begin position="441"/>
        <end position="462"/>
    </location>
</feature>
<dbReference type="SMART" id="SM00479">
    <property type="entry name" value="EXOIII"/>
    <property type="match status" value="1"/>
</dbReference>
<sequence length="462" mass="52120">MAAAPASPSSLSTYRERREEEFFFLECLMICQDGMTKITGTKPTTSTGTVSSNKSKLKRKKKKFWKHTVKKDPGEAPHGTKITPLLPPKVPQEFSSNWRALQAVLKPKTTHSSNLQLLLPTCTNKKHKIKKKKAKDVSVGKESSSQVQTKSNDKTEEKLKSPKAKVGQKDTKKEIAAQENHTSDLKDRPGKKKKRKNGFIESEEEHVKHKKRKPEEKVDKPLTEDDLWFDDVDPEDIEAALGPEAAQIARQKLGLPKDKPPEEVEQLLVKEKAFDGLTKAVAIDCEMVGVGPEGEDSIVARVSIVNHFGKCIYDKYVKPTEKVTDYRTAVSGIRPDDIKNGVSFKDVQRDVASIIEGRILVGHALHNDLKILFLDHPRKKIRDTQRYKPFKQEVKSGRPSLKLLCSKLLNVKVQSSEHSSVQDAQAAMRLYTLHKKQWEASIKAKQNEQKQRNKDKPQSKSS</sequence>
<name>A0AAV7R3M0_PLEWA</name>
<reference evidence="12" key="1">
    <citation type="journal article" date="2022" name="bioRxiv">
        <title>Sequencing and chromosome-scale assembly of the giantPleurodeles waltlgenome.</title>
        <authorList>
            <person name="Brown T."/>
            <person name="Elewa A."/>
            <person name="Iarovenko S."/>
            <person name="Subramanian E."/>
            <person name="Araus A.J."/>
            <person name="Petzold A."/>
            <person name="Susuki M."/>
            <person name="Suzuki K.-i.T."/>
            <person name="Hayashi T."/>
            <person name="Toyoda A."/>
            <person name="Oliveira C."/>
            <person name="Osipova E."/>
            <person name="Leigh N.D."/>
            <person name="Simon A."/>
            <person name="Yun M.H."/>
        </authorList>
    </citation>
    <scope>NUCLEOTIDE SEQUENCE</scope>
    <source>
        <strain evidence="12">20211129_DDA</strain>
        <tissue evidence="12">Liver</tissue>
    </source>
</reference>
<evidence type="ECO:0000256" key="1">
    <source>
        <dbReference type="ARBA" id="ARBA00004123"/>
    </source>
</evidence>
<dbReference type="AlphaFoldDB" id="A0AAV7R3M0"/>
<evidence type="ECO:0000256" key="8">
    <source>
        <dbReference type="ARBA" id="ARBA00081815"/>
    </source>
</evidence>
<dbReference type="Gene3D" id="3.30.420.10">
    <property type="entry name" value="Ribonuclease H-like superfamily/Ribonuclease H"/>
    <property type="match status" value="1"/>
</dbReference>
<dbReference type="PANTHER" id="PTHR12801">
    <property type="entry name" value="RNA EXONUCLEASE REXO1 / RECO3 FAMILY MEMBER-RELATED"/>
    <property type="match status" value="1"/>
</dbReference>
<evidence type="ECO:0000256" key="5">
    <source>
        <dbReference type="ARBA" id="ARBA00022801"/>
    </source>
</evidence>
<organism evidence="12 13">
    <name type="scientific">Pleurodeles waltl</name>
    <name type="common">Iberian ribbed newt</name>
    <dbReference type="NCBI Taxonomy" id="8319"/>
    <lineage>
        <taxon>Eukaryota</taxon>
        <taxon>Metazoa</taxon>
        <taxon>Chordata</taxon>
        <taxon>Craniata</taxon>
        <taxon>Vertebrata</taxon>
        <taxon>Euteleostomi</taxon>
        <taxon>Amphibia</taxon>
        <taxon>Batrachia</taxon>
        <taxon>Caudata</taxon>
        <taxon>Salamandroidea</taxon>
        <taxon>Salamandridae</taxon>
        <taxon>Pleurodelinae</taxon>
        <taxon>Pleurodeles</taxon>
    </lineage>
</organism>
<dbReference type="FunFam" id="3.30.420.10:FF:000007">
    <property type="entry name" value="Interferon-stimulated exonuclease gene 20"/>
    <property type="match status" value="1"/>
</dbReference>
<gene>
    <name evidence="12" type="ORF">NDU88_012725</name>
</gene>
<keyword evidence="4" id="KW-0540">Nuclease</keyword>
<proteinExistence type="inferred from homology"/>
<keyword evidence="5" id="KW-0378">Hydrolase</keyword>
<evidence type="ECO:0000256" key="7">
    <source>
        <dbReference type="ARBA" id="ARBA00023242"/>
    </source>
</evidence>
<feature type="compositionally biased region" description="Basic and acidic residues" evidence="10">
    <location>
        <begin position="445"/>
        <end position="462"/>
    </location>
</feature>
<keyword evidence="7" id="KW-0539">Nucleus</keyword>
<accession>A0AAV7R3M0</accession>
<protein>
    <recommendedName>
        <fullName evidence="3">RNA exonuclease 4</fullName>
    </recommendedName>
    <alternativeName>
        <fullName evidence="8">Exonuclease XPMC2</fullName>
    </alternativeName>
    <alternativeName>
        <fullName evidence="9">Prevents mitotic catastrophe 2 protein</fullName>
    </alternativeName>
</protein>
<dbReference type="InterPro" id="IPR012337">
    <property type="entry name" value="RNaseH-like_sf"/>
</dbReference>
<feature type="domain" description="Exonuclease" evidence="11">
    <location>
        <begin position="279"/>
        <end position="440"/>
    </location>
</feature>